<name>Q1JWU2_DESA6</name>
<evidence type="ECO:0000313" key="3">
    <source>
        <dbReference type="EMBL" id="EAT14702.1"/>
    </source>
</evidence>
<dbReference type="RefSeq" id="WP_006002224.1">
    <property type="nucleotide sequence ID" value="NZ_AAEW02000019.1"/>
</dbReference>
<organism evidence="3 4">
    <name type="scientific">Desulfuromonas acetoxidans (strain DSM 684 / 11070)</name>
    <dbReference type="NCBI Taxonomy" id="281689"/>
    <lineage>
        <taxon>Bacteria</taxon>
        <taxon>Pseudomonadati</taxon>
        <taxon>Thermodesulfobacteriota</taxon>
        <taxon>Desulfuromonadia</taxon>
        <taxon>Desulfuromonadales</taxon>
        <taxon>Desulfuromonadaceae</taxon>
        <taxon>Desulfuromonas</taxon>
    </lineage>
</organism>
<dbReference type="EMBL" id="AAEW02000019">
    <property type="protein sequence ID" value="EAT14702.1"/>
    <property type="molecule type" value="Genomic_DNA"/>
</dbReference>
<sequence>MRIIISIAIACLYLVLHSVSAQAFDYKKVDAFPALRDFATVSDFEKFYGEYTQTCLDNSYGGTRGIPCFIGSELWDRELNDYYHALYNTLDKQGQEALKQSQRAWLKERDLSIDFNTLLLNQKYSTRSGTMFLLMRAGDAEELTQDIVKQRALQLKKWLEFCSND</sequence>
<evidence type="ECO:0000313" key="4">
    <source>
        <dbReference type="Proteomes" id="UP000005695"/>
    </source>
</evidence>
<comment type="caution">
    <text evidence="3">The sequence shown here is derived from an EMBL/GenBank/DDBJ whole genome shotgun (WGS) entry which is preliminary data.</text>
</comment>
<keyword evidence="1" id="KW-0732">Signal</keyword>
<dbReference type="AlphaFoldDB" id="Q1JWU2"/>
<dbReference type="Proteomes" id="UP000005695">
    <property type="component" value="Unassembled WGS sequence"/>
</dbReference>
<dbReference type="Pfam" id="PF07007">
    <property type="entry name" value="LprI"/>
    <property type="match status" value="1"/>
</dbReference>
<feature type="chain" id="PRO_5004192297" description="Lysozyme inhibitor LprI-like N-terminal domain-containing protein" evidence="1">
    <location>
        <begin position="24"/>
        <end position="165"/>
    </location>
</feature>
<dbReference type="Gene3D" id="1.20.1270.180">
    <property type="match status" value="1"/>
</dbReference>
<accession>Q1JWU2</accession>
<feature type="signal peptide" evidence="1">
    <location>
        <begin position="1"/>
        <end position="23"/>
    </location>
</feature>
<reference evidence="3" key="2">
    <citation type="submission" date="2006-05" db="EMBL/GenBank/DDBJ databases">
        <title>Sequencing of the draft genome and assembly of Desulfuromonas acetoxidans DSM 684.</title>
        <authorList>
            <consortium name="US DOE Joint Genome Institute (JGI-PGF)"/>
            <person name="Copeland A."/>
            <person name="Lucas S."/>
            <person name="Lapidus A."/>
            <person name="Barry K."/>
            <person name="Detter J.C."/>
            <person name="Glavina del Rio T."/>
            <person name="Hammon N."/>
            <person name="Israni S."/>
            <person name="Dalin E."/>
            <person name="Tice H."/>
            <person name="Bruce D."/>
            <person name="Pitluck S."/>
            <person name="Richardson P."/>
        </authorList>
    </citation>
    <scope>NUCLEOTIDE SEQUENCE [LARGE SCALE GENOMIC DNA]</scope>
    <source>
        <strain evidence="3">DSM 684</strain>
    </source>
</reference>
<keyword evidence="4" id="KW-1185">Reference proteome</keyword>
<reference evidence="3" key="1">
    <citation type="submission" date="2006-05" db="EMBL/GenBank/DDBJ databases">
        <title>Annotation of the draft genome assembly of Desulfuromonas acetoxidans DSM 684.</title>
        <authorList>
            <consortium name="US DOE Joint Genome Institute (JGI-ORNL)"/>
            <person name="Larimer F."/>
            <person name="Land M."/>
            <person name="Hauser L."/>
        </authorList>
    </citation>
    <scope>NUCLEOTIDE SEQUENCE [LARGE SCALE GENOMIC DNA]</scope>
    <source>
        <strain evidence="3">DSM 684</strain>
    </source>
</reference>
<dbReference type="OrthoDB" id="7340239at2"/>
<protein>
    <recommendedName>
        <fullName evidence="2">Lysozyme inhibitor LprI-like N-terminal domain-containing protein</fullName>
    </recommendedName>
</protein>
<evidence type="ECO:0000259" key="2">
    <source>
        <dbReference type="Pfam" id="PF07007"/>
    </source>
</evidence>
<proteinExistence type="predicted"/>
<dbReference type="InterPro" id="IPR009739">
    <property type="entry name" value="LprI-like_N"/>
</dbReference>
<evidence type="ECO:0000256" key="1">
    <source>
        <dbReference type="SAM" id="SignalP"/>
    </source>
</evidence>
<feature type="domain" description="Lysozyme inhibitor LprI-like N-terminal" evidence="2">
    <location>
        <begin position="73"/>
        <end position="147"/>
    </location>
</feature>
<gene>
    <name evidence="3" type="ORF">Dace_0667</name>
</gene>